<dbReference type="GO" id="GO:0050660">
    <property type="term" value="F:flavin adenine dinucleotide binding"/>
    <property type="evidence" value="ECO:0007669"/>
    <property type="project" value="TreeGrafter"/>
</dbReference>
<dbReference type="GO" id="GO:0005829">
    <property type="term" value="C:cytosol"/>
    <property type="evidence" value="ECO:0007669"/>
    <property type="project" value="TreeGrafter"/>
</dbReference>
<dbReference type="PANTHER" id="PTHR19384">
    <property type="entry name" value="NITRIC OXIDE SYNTHASE-RELATED"/>
    <property type="match status" value="1"/>
</dbReference>
<evidence type="ECO:0000256" key="2">
    <source>
        <dbReference type="ARBA" id="ARBA00022643"/>
    </source>
</evidence>
<keyword evidence="2" id="KW-0288">FMN</keyword>
<name>A0A6H9RYD0_9PSED</name>
<dbReference type="RefSeq" id="WP_212613558.1">
    <property type="nucleotide sequence ID" value="NZ_VZPQ01000539.1"/>
</dbReference>
<evidence type="ECO:0000313" key="7">
    <source>
        <dbReference type="Proteomes" id="UP000423257"/>
    </source>
</evidence>
<keyword evidence="3" id="KW-0249">Electron transport</keyword>
<dbReference type="InterPro" id="IPR029039">
    <property type="entry name" value="Flavoprotein-like_sf"/>
</dbReference>
<dbReference type="GO" id="GO:0010181">
    <property type="term" value="F:FMN binding"/>
    <property type="evidence" value="ECO:0007669"/>
    <property type="project" value="InterPro"/>
</dbReference>
<evidence type="ECO:0000256" key="1">
    <source>
        <dbReference type="ARBA" id="ARBA00022630"/>
    </source>
</evidence>
<evidence type="ECO:0000313" key="6">
    <source>
        <dbReference type="EMBL" id="KAB0544289.1"/>
    </source>
</evidence>
<dbReference type="InterPro" id="IPR001094">
    <property type="entry name" value="Flavdoxin-like"/>
</dbReference>
<feature type="non-terminal residue" evidence="6">
    <location>
        <position position="1"/>
    </location>
</feature>
<dbReference type="PRINTS" id="PR00369">
    <property type="entry name" value="FLAVODOXIN"/>
</dbReference>
<dbReference type="PANTHER" id="PTHR19384:SF109">
    <property type="entry name" value="SULFITE REDUCTASE [NADPH] FLAVOPROTEIN COMPONENT"/>
    <property type="match status" value="1"/>
</dbReference>
<dbReference type="Pfam" id="PF00258">
    <property type="entry name" value="Flavodoxin_1"/>
    <property type="match status" value="1"/>
</dbReference>
<gene>
    <name evidence="6" type="ORF">F7R03_30840</name>
</gene>
<dbReference type="InterPro" id="IPR008254">
    <property type="entry name" value="Flavodoxin/NO_synth"/>
</dbReference>
<evidence type="ECO:0000256" key="4">
    <source>
        <dbReference type="SAM" id="Phobius"/>
    </source>
</evidence>
<feature type="non-terminal residue" evidence="6">
    <location>
        <position position="159"/>
    </location>
</feature>
<protein>
    <submittedName>
        <fullName evidence="6">Nitric oxide synthase</fullName>
    </submittedName>
</protein>
<dbReference type="EMBL" id="VZPQ01000539">
    <property type="protein sequence ID" value="KAB0544289.1"/>
    <property type="molecule type" value="Genomic_DNA"/>
</dbReference>
<dbReference type="AlphaFoldDB" id="A0A6H9RYD0"/>
<dbReference type="GO" id="GO:0016655">
    <property type="term" value="F:oxidoreductase activity, acting on NAD(P)H, quinone or similar compound as acceptor"/>
    <property type="evidence" value="ECO:0007669"/>
    <property type="project" value="UniProtKB-ARBA"/>
</dbReference>
<reference evidence="6 7" key="1">
    <citation type="submission" date="2019-09" db="EMBL/GenBank/DDBJ databases">
        <title>Draft genome sequences of 48 bacterial type strains from the CCUG.</title>
        <authorList>
            <person name="Tunovic T."/>
            <person name="Pineiro-Iglesias B."/>
            <person name="Unosson C."/>
            <person name="Inganas E."/>
            <person name="Ohlen M."/>
            <person name="Cardew S."/>
            <person name="Jensie-Markopoulos S."/>
            <person name="Salva-Serra F."/>
            <person name="Jaen-Luchoro D."/>
            <person name="Karlsson R."/>
            <person name="Svensson-Stadler L."/>
            <person name="Chun J."/>
            <person name="Moore E."/>
        </authorList>
    </citation>
    <scope>NUCLEOTIDE SEQUENCE [LARGE SCALE GENOMIC DNA]</scope>
    <source>
        <strain evidence="6 7">CCUG 51524</strain>
    </source>
</reference>
<keyword evidence="4" id="KW-1133">Transmembrane helix</keyword>
<keyword evidence="4" id="KW-0812">Transmembrane</keyword>
<keyword evidence="3" id="KW-0813">Transport</keyword>
<proteinExistence type="predicted"/>
<feature type="transmembrane region" description="Helical" evidence="4">
    <location>
        <begin position="6"/>
        <end position="23"/>
    </location>
</feature>
<evidence type="ECO:0000256" key="3">
    <source>
        <dbReference type="ARBA" id="ARBA00022982"/>
    </source>
</evidence>
<comment type="caution">
    <text evidence="6">The sequence shown here is derived from an EMBL/GenBank/DDBJ whole genome shotgun (WGS) entry which is preliminary data.</text>
</comment>
<dbReference type="PROSITE" id="PS50902">
    <property type="entry name" value="FLAVODOXIN_LIKE"/>
    <property type="match status" value="1"/>
</dbReference>
<dbReference type="Proteomes" id="UP000423257">
    <property type="component" value="Unassembled WGS sequence"/>
</dbReference>
<evidence type="ECO:0000259" key="5">
    <source>
        <dbReference type="PROSITE" id="PS50902"/>
    </source>
</evidence>
<dbReference type="GO" id="GO:0004783">
    <property type="term" value="F:sulfite reductase (NADPH) activity"/>
    <property type="evidence" value="ECO:0007669"/>
    <property type="project" value="TreeGrafter"/>
</dbReference>
<keyword evidence="1" id="KW-0285">Flavoprotein</keyword>
<accession>A0A6H9RYD0</accession>
<dbReference type="SUPFAM" id="SSF52218">
    <property type="entry name" value="Flavoproteins"/>
    <property type="match status" value="1"/>
</dbReference>
<organism evidence="6 7">
    <name type="scientific">Pseudomonas palleroniana</name>
    <dbReference type="NCBI Taxonomy" id="191390"/>
    <lineage>
        <taxon>Bacteria</taxon>
        <taxon>Pseudomonadati</taxon>
        <taxon>Pseudomonadota</taxon>
        <taxon>Gammaproteobacteria</taxon>
        <taxon>Pseudomonadales</taxon>
        <taxon>Pseudomonadaceae</taxon>
        <taxon>Pseudomonas</taxon>
    </lineage>
</organism>
<sequence>GLLLGLCALGVPVMSITGILIWWRRRQAGPNIRHNSAAQTADTVILVGSETNSTWGFANTLHEALHQAGHRVHSAAMNQYANDYGNAQRVLILTATHGDGNAPASASQFLARLAEAGLKPGQPFAVLGFGDRQFAQFCQFAHQVQEALLQAGGTPLIGL</sequence>
<feature type="domain" description="Flavodoxin-like" evidence="5">
    <location>
        <begin position="43"/>
        <end position="159"/>
    </location>
</feature>
<keyword evidence="4" id="KW-0472">Membrane</keyword>
<dbReference type="Gene3D" id="3.40.50.360">
    <property type="match status" value="1"/>
</dbReference>